<dbReference type="EMBL" id="JAUDZG010000005">
    <property type="protein sequence ID" value="KAK3304588.1"/>
    <property type="molecule type" value="Genomic_DNA"/>
</dbReference>
<feature type="domain" description="Stc1" evidence="2">
    <location>
        <begin position="9"/>
        <end position="90"/>
    </location>
</feature>
<sequence length="317" mass="34754">MAPMAGRLRCEHGEYKDRSAFSKRQLEKYDREARSGNATPRRTGIRCLEHASGALVLEGLCNGPCGRRRELGFFSKSTRRSGKMWCIDCTDWQIRTENGEALPPPGSQLSVEEANPAEVFVVRSRNGTAAESGAATDFDDDESGFDDGASMALSALSISESRGAPAVGGVDLEPSVYGDGPDNWHLAHLRDPQTAAPHWLMPNLDGSSRGGTVTDWTSAAGDSVTTRPRRARVEAVSFNAWGPNGERVRMTKTPTVVSNSTRNGTTRSETVTVGKSGWVKVASRKQAPQLPDYLKKEENFPPPRRVEEFEEPWWEDD</sequence>
<dbReference type="Pfam" id="PF12898">
    <property type="entry name" value="Stc1"/>
    <property type="match status" value="1"/>
</dbReference>
<reference evidence="3" key="1">
    <citation type="journal article" date="2023" name="Mol. Phylogenet. Evol.">
        <title>Genome-scale phylogeny and comparative genomics of the fungal order Sordariales.</title>
        <authorList>
            <person name="Hensen N."/>
            <person name="Bonometti L."/>
            <person name="Westerberg I."/>
            <person name="Brannstrom I.O."/>
            <person name="Guillou S."/>
            <person name="Cros-Aarteil S."/>
            <person name="Calhoun S."/>
            <person name="Haridas S."/>
            <person name="Kuo A."/>
            <person name="Mondo S."/>
            <person name="Pangilinan J."/>
            <person name="Riley R."/>
            <person name="LaButti K."/>
            <person name="Andreopoulos B."/>
            <person name="Lipzen A."/>
            <person name="Chen C."/>
            <person name="Yan M."/>
            <person name="Daum C."/>
            <person name="Ng V."/>
            <person name="Clum A."/>
            <person name="Steindorff A."/>
            <person name="Ohm R.A."/>
            <person name="Martin F."/>
            <person name="Silar P."/>
            <person name="Natvig D.O."/>
            <person name="Lalanne C."/>
            <person name="Gautier V."/>
            <person name="Ament-Velasquez S.L."/>
            <person name="Kruys A."/>
            <person name="Hutchinson M.I."/>
            <person name="Powell A.J."/>
            <person name="Barry K."/>
            <person name="Miller A.N."/>
            <person name="Grigoriev I.V."/>
            <person name="Debuchy R."/>
            <person name="Gladieux P."/>
            <person name="Hiltunen Thoren M."/>
            <person name="Johannesson H."/>
        </authorList>
    </citation>
    <scope>NUCLEOTIDE SEQUENCE</scope>
    <source>
        <strain evidence="3">CBS 333.67</strain>
    </source>
</reference>
<dbReference type="GeneID" id="87885905"/>
<keyword evidence="4" id="KW-1185">Reference proteome</keyword>
<evidence type="ECO:0000256" key="1">
    <source>
        <dbReference type="SAM" id="MobiDB-lite"/>
    </source>
</evidence>
<dbReference type="RefSeq" id="XP_062720368.1">
    <property type="nucleotide sequence ID" value="XM_062867076.1"/>
</dbReference>
<feature type="compositionally biased region" description="Acidic residues" evidence="1">
    <location>
        <begin position="308"/>
        <end position="317"/>
    </location>
</feature>
<dbReference type="InterPro" id="IPR024630">
    <property type="entry name" value="Stc1"/>
</dbReference>
<comment type="caution">
    <text evidence="3">The sequence shown here is derived from an EMBL/GenBank/DDBJ whole genome shotgun (WGS) entry which is preliminary data.</text>
</comment>
<dbReference type="AlphaFoldDB" id="A0AAJ0GR31"/>
<accession>A0AAJ0GR31</accession>
<protein>
    <recommendedName>
        <fullName evidence="2">Stc1 domain-containing protein</fullName>
    </recommendedName>
</protein>
<organism evidence="3 4">
    <name type="scientific">Chaetomium strumarium</name>
    <dbReference type="NCBI Taxonomy" id="1170767"/>
    <lineage>
        <taxon>Eukaryota</taxon>
        <taxon>Fungi</taxon>
        <taxon>Dikarya</taxon>
        <taxon>Ascomycota</taxon>
        <taxon>Pezizomycotina</taxon>
        <taxon>Sordariomycetes</taxon>
        <taxon>Sordariomycetidae</taxon>
        <taxon>Sordariales</taxon>
        <taxon>Chaetomiaceae</taxon>
        <taxon>Chaetomium</taxon>
    </lineage>
</organism>
<proteinExistence type="predicted"/>
<evidence type="ECO:0000259" key="2">
    <source>
        <dbReference type="Pfam" id="PF12898"/>
    </source>
</evidence>
<feature type="region of interest" description="Disordered" evidence="1">
    <location>
        <begin position="286"/>
        <end position="317"/>
    </location>
</feature>
<gene>
    <name evidence="3" type="ORF">B0T15DRAFT_495042</name>
</gene>
<reference evidence="3" key="2">
    <citation type="submission" date="2023-06" db="EMBL/GenBank/DDBJ databases">
        <authorList>
            <consortium name="Lawrence Berkeley National Laboratory"/>
            <person name="Mondo S.J."/>
            <person name="Hensen N."/>
            <person name="Bonometti L."/>
            <person name="Westerberg I."/>
            <person name="Brannstrom I.O."/>
            <person name="Guillou S."/>
            <person name="Cros-Aarteil S."/>
            <person name="Calhoun S."/>
            <person name="Haridas S."/>
            <person name="Kuo A."/>
            <person name="Pangilinan J."/>
            <person name="Riley R."/>
            <person name="Labutti K."/>
            <person name="Andreopoulos B."/>
            <person name="Lipzen A."/>
            <person name="Chen C."/>
            <person name="Yanf M."/>
            <person name="Daum C."/>
            <person name="Ng V."/>
            <person name="Clum A."/>
            <person name="Steindorff A."/>
            <person name="Ohm R."/>
            <person name="Martin F."/>
            <person name="Silar P."/>
            <person name="Natvig D."/>
            <person name="Lalanne C."/>
            <person name="Gautier V."/>
            <person name="Ament-Velasquez S.L."/>
            <person name="Kruys A."/>
            <person name="Hutchinson M.I."/>
            <person name="Powell A.J."/>
            <person name="Barry K."/>
            <person name="Miller A.N."/>
            <person name="Grigoriev I.V."/>
            <person name="Debuchy R."/>
            <person name="Gladieux P."/>
            <person name="Thoren M.H."/>
            <person name="Johannesson H."/>
        </authorList>
    </citation>
    <scope>NUCLEOTIDE SEQUENCE</scope>
    <source>
        <strain evidence="3">CBS 333.67</strain>
    </source>
</reference>
<evidence type="ECO:0000313" key="4">
    <source>
        <dbReference type="Proteomes" id="UP001273166"/>
    </source>
</evidence>
<name>A0AAJ0GR31_9PEZI</name>
<evidence type="ECO:0000313" key="3">
    <source>
        <dbReference type="EMBL" id="KAK3304588.1"/>
    </source>
</evidence>
<feature type="compositionally biased region" description="Basic and acidic residues" evidence="1">
    <location>
        <begin position="293"/>
        <end position="307"/>
    </location>
</feature>
<dbReference type="Proteomes" id="UP001273166">
    <property type="component" value="Unassembled WGS sequence"/>
</dbReference>